<sequence length="163" mass="18964">MKIRPATISDLPAINEIYNQAVRKKYCTADLDEISMAERQRWFDSHDSNHYPVFVVEENNAVIGWLCYSAYRPGRRALKSSAEVSYYLHQDHLRKGIGSRLMEFALANASPYHFKNLFAILLERNTASIRLLEKFGFERWATLPNIANIDGEWCSHVYYGREI</sequence>
<keyword evidence="2" id="KW-0012">Acyltransferase</keyword>
<evidence type="ECO:0000259" key="3">
    <source>
        <dbReference type="PROSITE" id="PS51186"/>
    </source>
</evidence>
<feature type="domain" description="N-acetyltransferase" evidence="3">
    <location>
        <begin position="1"/>
        <end position="163"/>
    </location>
</feature>
<dbReference type="SUPFAM" id="SSF55729">
    <property type="entry name" value="Acyl-CoA N-acyltransferases (Nat)"/>
    <property type="match status" value="1"/>
</dbReference>
<protein>
    <submittedName>
        <fullName evidence="4">N-acetyltransferase</fullName>
    </submittedName>
</protein>
<organism evidence="4 5">
    <name type="scientific">Ancylomarina longa</name>
    <dbReference type="NCBI Taxonomy" id="2487017"/>
    <lineage>
        <taxon>Bacteria</taxon>
        <taxon>Pseudomonadati</taxon>
        <taxon>Bacteroidota</taxon>
        <taxon>Bacteroidia</taxon>
        <taxon>Marinilabiliales</taxon>
        <taxon>Marinifilaceae</taxon>
        <taxon>Ancylomarina</taxon>
    </lineage>
</organism>
<dbReference type="PANTHER" id="PTHR43072:SF23">
    <property type="entry name" value="UPF0039 PROTEIN C11D3.02C"/>
    <property type="match status" value="1"/>
</dbReference>
<dbReference type="AlphaFoldDB" id="A0A434AY78"/>
<dbReference type="Pfam" id="PF13302">
    <property type="entry name" value="Acetyltransf_3"/>
    <property type="match status" value="1"/>
</dbReference>
<dbReference type="Proteomes" id="UP000282985">
    <property type="component" value="Unassembled WGS sequence"/>
</dbReference>
<dbReference type="PROSITE" id="PS51186">
    <property type="entry name" value="GNAT"/>
    <property type="match status" value="1"/>
</dbReference>
<dbReference type="EMBL" id="RJJX01000002">
    <property type="protein sequence ID" value="RUT79516.1"/>
    <property type="molecule type" value="Genomic_DNA"/>
</dbReference>
<dbReference type="RefSeq" id="WP_127342339.1">
    <property type="nucleotide sequence ID" value="NZ_RJJX01000002.1"/>
</dbReference>
<evidence type="ECO:0000256" key="1">
    <source>
        <dbReference type="ARBA" id="ARBA00022679"/>
    </source>
</evidence>
<dbReference type="InterPro" id="IPR016181">
    <property type="entry name" value="Acyl_CoA_acyltransferase"/>
</dbReference>
<dbReference type="GO" id="GO:0016747">
    <property type="term" value="F:acyltransferase activity, transferring groups other than amino-acyl groups"/>
    <property type="evidence" value="ECO:0007669"/>
    <property type="project" value="InterPro"/>
</dbReference>
<dbReference type="OrthoDB" id="9799096at2"/>
<keyword evidence="1 4" id="KW-0808">Transferase</keyword>
<dbReference type="CDD" id="cd04301">
    <property type="entry name" value="NAT_SF"/>
    <property type="match status" value="1"/>
</dbReference>
<dbReference type="PANTHER" id="PTHR43072">
    <property type="entry name" value="N-ACETYLTRANSFERASE"/>
    <property type="match status" value="1"/>
</dbReference>
<dbReference type="InterPro" id="IPR000182">
    <property type="entry name" value="GNAT_dom"/>
</dbReference>
<evidence type="ECO:0000313" key="5">
    <source>
        <dbReference type="Proteomes" id="UP000282985"/>
    </source>
</evidence>
<evidence type="ECO:0000256" key="2">
    <source>
        <dbReference type="ARBA" id="ARBA00023315"/>
    </source>
</evidence>
<reference evidence="4 5" key="1">
    <citation type="submission" date="2018-11" db="EMBL/GenBank/DDBJ databases">
        <title>Parancylomarina longa gen. nov., sp. nov., isolated from sediments of southern Okinawa.</title>
        <authorList>
            <person name="Fu T."/>
        </authorList>
    </citation>
    <scope>NUCLEOTIDE SEQUENCE [LARGE SCALE GENOMIC DNA]</scope>
    <source>
        <strain evidence="4 5">T3-2 S1-C</strain>
    </source>
</reference>
<gene>
    <name evidence="4" type="ORF">DLK05_02170</name>
</gene>
<accession>A0A434AY78</accession>
<comment type="caution">
    <text evidence="4">The sequence shown here is derived from an EMBL/GenBank/DDBJ whole genome shotgun (WGS) entry which is preliminary data.</text>
</comment>
<keyword evidence="5" id="KW-1185">Reference proteome</keyword>
<evidence type="ECO:0000313" key="4">
    <source>
        <dbReference type="EMBL" id="RUT79516.1"/>
    </source>
</evidence>
<name>A0A434AY78_9BACT</name>
<proteinExistence type="predicted"/>
<dbReference type="Gene3D" id="3.40.630.30">
    <property type="match status" value="1"/>
</dbReference>